<dbReference type="InterPro" id="IPR012173">
    <property type="entry name" value="Mpp10"/>
</dbReference>
<dbReference type="Pfam" id="PF04006">
    <property type="entry name" value="Mpp10"/>
    <property type="match status" value="1"/>
</dbReference>
<sequence>MKRKISASHPPPTTVASQTYSDTVQINLNSHLHTPWALLHPTKEIFTATVETAKRFLDALAVSVSDSQSARLQSNRKRKRSEIEPHDTGRILQIKELYVDGFTSGQIWEQATRILDSAACEVGRDSTISSYGGRLPSKKQARHTSFGNANFWDYSSEHSDSETSAESSSNQEKFDSGYEVGVEFDDSQSLHSADGAWEARSADDDSMDGDADSKSSEENQADVYRQDPFGLNDGFFSIDDFNKQSEFFERQDAKGGIDDDDDESDEEINWHADPLFPAKTMSAISLKAEENSEMSDEEGPIFGNVDPKNNSDSEDDGHVGEDSTGWTNTNDIKYSDFFAPPPRKASDRKLRPLPKTQPDETTIENDIEHAIADVRRDLFEDNNSTDAELDSDGDLDSGVQRSSHERHRARIADEIRRLEAANVAKKEWMLAGEAKAGGRPMNSLIEEDLEFERIGRPVSVVTKELTEDIESLIKRRILAKEFDEVIRRHPGTTSAGEIPRRGKLEIDDSKPHKSLSELYEMDHLHATDSNYVDMKDSKLKREHADISGLWKEISSQLDTLSSWHYKPKNPQASINVVADVATVLMEDARPTVGSAVGGSEALAPQEIYTPGDDSRTAGELVLKNGISVSREEMTREEKARWRRQHKEELRKANRGDAKRQVGRTAERQQLVSDLKKGGVKVIGKQGEVTDVYGDKVNQENARNGVDALKL</sequence>
<dbReference type="OrthoDB" id="445326at2759"/>
<keyword evidence="3 7" id="KW-0698">rRNA processing</keyword>
<accession>A0A507QLH0</accession>
<comment type="subcellular location">
    <subcellularLocation>
        <location evidence="1 7">Nucleus</location>
        <location evidence="1 7">Nucleolus</location>
    </subcellularLocation>
</comment>
<evidence type="ECO:0000256" key="6">
    <source>
        <dbReference type="ARBA" id="ARBA00029455"/>
    </source>
</evidence>
<evidence type="ECO:0000256" key="4">
    <source>
        <dbReference type="ARBA" id="ARBA00023242"/>
    </source>
</evidence>
<feature type="compositionally biased region" description="Acidic residues" evidence="8">
    <location>
        <begin position="258"/>
        <end position="267"/>
    </location>
</feature>
<comment type="caution">
    <text evidence="9">The sequence shown here is derived from an EMBL/GenBank/DDBJ whole genome shotgun (WGS) entry which is preliminary data.</text>
</comment>
<dbReference type="GO" id="GO:0032040">
    <property type="term" value="C:small-subunit processome"/>
    <property type="evidence" value="ECO:0007669"/>
    <property type="project" value="TreeGrafter"/>
</dbReference>
<dbReference type="GO" id="GO:0005732">
    <property type="term" value="C:sno(s)RNA-containing ribonucleoprotein complex"/>
    <property type="evidence" value="ECO:0007669"/>
    <property type="project" value="UniProtKB-UniRule"/>
</dbReference>
<feature type="region of interest" description="Disordered" evidence="8">
    <location>
        <begin position="198"/>
        <end position="228"/>
    </location>
</feature>
<dbReference type="PANTHER" id="PTHR17039">
    <property type="entry name" value="U3 SMALL NUCLEOLAR RIBONUCLEOPROTEIN PROTEIN MPP10"/>
    <property type="match status" value="1"/>
</dbReference>
<feature type="region of interest" description="Disordered" evidence="8">
    <location>
        <begin position="156"/>
        <end position="175"/>
    </location>
</feature>
<feature type="compositionally biased region" description="Basic and acidic residues" evidence="8">
    <location>
        <begin position="635"/>
        <end position="659"/>
    </location>
</feature>
<feature type="region of interest" description="Disordered" evidence="8">
    <location>
        <begin position="250"/>
        <end position="366"/>
    </location>
</feature>
<evidence type="ECO:0000256" key="3">
    <source>
        <dbReference type="ARBA" id="ARBA00022552"/>
    </source>
</evidence>
<evidence type="ECO:0000256" key="8">
    <source>
        <dbReference type="SAM" id="MobiDB-lite"/>
    </source>
</evidence>
<dbReference type="STRING" id="5098.A0A507QLH0"/>
<comment type="similarity">
    <text evidence="6 7">Belongs to the MPP10 family.</text>
</comment>
<keyword evidence="10" id="KW-1185">Reference proteome</keyword>
<comment type="function">
    <text evidence="7">Involved in nucleolar processing of pre-18S ribosomal RNA.</text>
</comment>
<feature type="region of interest" description="Disordered" evidence="8">
    <location>
        <begin position="635"/>
        <end position="666"/>
    </location>
</feature>
<gene>
    <name evidence="9" type="primary">MPP10</name>
    <name evidence="9" type="ORF">MPDQ_004148</name>
</gene>
<protein>
    <recommendedName>
        <fullName evidence="7">U3 small nucleolar ribonucleoprotein protein MPP10</fullName>
    </recommendedName>
</protein>
<evidence type="ECO:0000256" key="1">
    <source>
        <dbReference type="ARBA" id="ARBA00004604"/>
    </source>
</evidence>
<evidence type="ECO:0000256" key="5">
    <source>
        <dbReference type="ARBA" id="ARBA00023274"/>
    </source>
</evidence>
<dbReference type="EMBL" id="VIFY01000261">
    <property type="protein sequence ID" value="TQB68042.1"/>
    <property type="molecule type" value="Genomic_DNA"/>
</dbReference>
<evidence type="ECO:0000313" key="10">
    <source>
        <dbReference type="Proteomes" id="UP000319663"/>
    </source>
</evidence>
<evidence type="ECO:0000256" key="2">
    <source>
        <dbReference type="ARBA" id="ARBA00022517"/>
    </source>
</evidence>
<dbReference type="PIRSF" id="PIRSF017300">
    <property type="entry name" value="snoRNP_Mpp10"/>
    <property type="match status" value="1"/>
</dbReference>
<keyword evidence="2 7" id="KW-0690">Ribosome biogenesis</keyword>
<keyword evidence="5 7" id="KW-0687">Ribonucleoprotein</keyword>
<keyword evidence="4 7" id="KW-0539">Nucleus</keyword>
<dbReference type="AlphaFoldDB" id="A0A507QLH0"/>
<organism evidence="9 10">
    <name type="scientific">Monascus purpureus</name>
    <name type="common">Red mold</name>
    <name type="synonym">Monascus anka</name>
    <dbReference type="NCBI Taxonomy" id="5098"/>
    <lineage>
        <taxon>Eukaryota</taxon>
        <taxon>Fungi</taxon>
        <taxon>Dikarya</taxon>
        <taxon>Ascomycota</taxon>
        <taxon>Pezizomycotina</taxon>
        <taxon>Eurotiomycetes</taxon>
        <taxon>Eurotiomycetidae</taxon>
        <taxon>Eurotiales</taxon>
        <taxon>Aspergillaceae</taxon>
        <taxon>Monascus</taxon>
    </lineage>
</organism>
<evidence type="ECO:0000256" key="7">
    <source>
        <dbReference type="PIRNR" id="PIRNR017300"/>
    </source>
</evidence>
<feature type="region of interest" description="Disordered" evidence="8">
    <location>
        <begin position="383"/>
        <end position="408"/>
    </location>
</feature>
<dbReference type="PANTHER" id="PTHR17039:SF0">
    <property type="entry name" value="U3 SMALL NUCLEOLAR RIBONUCLEOPROTEIN PROTEIN MPP10"/>
    <property type="match status" value="1"/>
</dbReference>
<name>A0A507QLH0_MONPU</name>
<proteinExistence type="inferred from homology"/>
<reference evidence="9 10" key="1">
    <citation type="submission" date="2019-06" db="EMBL/GenBank/DDBJ databases">
        <title>Wine fermentation using esterase from Monascus purpureus.</title>
        <authorList>
            <person name="Geng C."/>
            <person name="Zhang Y."/>
        </authorList>
    </citation>
    <scope>NUCLEOTIDE SEQUENCE [LARGE SCALE GENOMIC DNA]</scope>
    <source>
        <strain evidence="9">HQ1</strain>
    </source>
</reference>
<feature type="compositionally biased region" description="Low complexity" evidence="8">
    <location>
        <begin position="162"/>
        <end position="171"/>
    </location>
</feature>
<dbReference type="GO" id="GO:0006364">
    <property type="term" value="P:rRNA processing"/>
    <property type="evidence" value="ECO:0007669"/>
    <property type="project" value="UniProtKB-KW"/>
</dbReference>
<dbReference type="Proteomes" id="UP000319663">
    <property type="component" value="Unassembled WGS sequence"/>
</dbReference>
<evidence type="ECO:0000313" key="9">
    <source>
        <dbReference type="EMBL" id="TQB68042.1"/>
    </source>
</evidence>
<dbReference type="GO" id="GO:0034457">
    <property type="term" value="C:Mpp10 complex"/>
    <property type="evidence" value="ECO:0007669"/>
    <property type="project" value="UniProtKB-UniRule"/>
</dbReference>